<dbReference type="OrthoDB" id="25654at2157"/>
<dbReference type="CDD" id="cd22231">
    <property type="entry name" value="RHH_NikR_HicB-like"/>
    <property type="match status" value="1"/>
</dbReference>
<reference evidence="6" key="1">
    <citation type="submission" date="2016-10" db="EMBL/GenBank/DDBJ databases">
        <authorList>
            <person name="Varghese N."/>
            <person name="Submissions S."/>
        </authorList>
    </citation>
    <scope>NUCLEOTIDE SEQUENCE [LARGE SCALE GENOMIC DNA]</scope>
    <source>
        <strain evidence="6">CGMCC 1.7739</strain>
    </source>
</reference>
<dbReference type="Gene3D" id="3.30.70.1150">
    <property type="entry name" value="ACT-like. Chain A, domain 2"/>
    <property type="match status" value="1"/>
</dbReference>
<protein>
    <submittedName>
        <fullName evidence="5">CopG family transcriptional regulator, nickel-responsive regulator</fullName>
    </submittedName>
</protein>
<dbReference type="Pfam" id="PF08753">
    <property type="entry name" value="NikR_C"/>
    <property type="match status" value="1"/>
</dbReference>
<dbReference type="InterPro" id="IPR010985">
    <property type="entry name" value="Ribbon_hlx_hlx"/>
</dbReference>
<evidence type="ECO:0000313" key="5">
    <source>
        <dbReference type="EMBL" id="SFG07962.1"/>
    </source>
</evidence>
<dbReference type="AlphaFoldDB" id="A0A1I2NVP2"/>
<organism evidence="5 6">
    <name type="scientific">Halopelagius inordinatus</name>
    <dbReference type="NCBI Taxonomy" id="553467"/>
    <lineage>
        <taxon>Archaea</taxon>
        <taxon>Methanobacteriati</taxon>
        <taxon>Methanobacteriota</taxon>
        <taxon>Stenosarchaea group</taxon>
        <taxon>Halobacteria</taxon>
        <taxon>Halobacteriales</taxon>
        <taxon>Haloferacaceae</taxon>
    </lineage>
</organism>
<dbReference type="InterPro" id="IPR045865">
    <property type="entry name" value="ACT-like_dom_sf"/>
</dbReference>
<dbReference type="SUPFAM" id="SSF47598">
    <property type="entry name" value="Ribbon-helix-helix"/>
    <property type="match status" value="1"/>
</dbReference>
<evidence type="ECO:0000256" key="1">
    <source>
        <dbReference type="ARBA" id="ARBA00023015"/>
    </source>
</evidence>
<dbReference type="InterPro" id="IPR027271">
    <property type="entry name" value="Acetolactate_synth/TF_NikR_C"/>
</dbReference>
<keyword evidence="1" id="KW-0805">Transcription regulation</keyword>
<dbReference type="PANTHER" id="PTHR34719:SF2">
    <property type="entry name" value="NICKEL-RESPONSIVE REGULATOR"/>
    <property type="match status" value="1"/>
</dbReference>
<sequence>MRTSLNVPDDVLSSFDAVWQAEGIDSRSRAIREAMLEYVESHSRLEDADGDIAAVVVFDYEHEAVIGELHVVQHEFESVIDATSHTHHGEWCLEVAFCEGPAERVRNLVYRLRDFDAVRRVSVLSLTTDSADGRVSD</sequence>
<dbReference type="Proteomes" id="UP000198876">
    <property type="component" value="Unassembled WGS sequence"/>
</dbReference>
<evidence type="ECO:0000256" key="2">
    <source>
        <dbReference type="ARBA" id="ARBA00023125"/>
    </source>
</evidence>
<keyword evidence="6" id="KW-1185">Reference proteome</keyword>
<dbReference type="InterPro" id="IPR050192">
    <property type="entry name" value="CopG/NikR_regulator"/>
</dbReference>
<dbReference type="GO" id="GO:0006355">
    <property type="term" value="P:regulation of DNA-templated transcription"/>
    <property type="evidence" value="ECO:0007669"/>
    <property type="project" value="InterPro"/>
</dbReference>
<evidence type="ECO:0000313" key="6">
    <source>
        <dbReference type="Proteomes" id="UP000198876"/>
    </source>
</evidence>
<keyword evidence="2" id="KW-0238">DNA-binding</keyword>
<dbReference type="STRING" id="553467.SAMN04488063_1358"/>
<dbReference type="EMBL" id="FOOQ01000001">
    <property type="protein sequence ID" value="SFG07962.1"/>
    <property type="molecule type" value="Genomic_DNA"/>
</dbReference>
<evidence type="ECO:0000259" key="4">
    <source>
        <dbReference type="Pfam" id="PF08753"/>
    </source>
</evidence>
<dbReference type="RefSeq" id="WP_092890209.1">
    <property type="nucleotide sequence ID" value="NZ_FOOQ01000001.1"/>
</dbReference>
<gene>
    <name evidence="5" type="ORF">SAMN04488063_1358</name>
</gene>
<evidence type="ECO:0000256" key="3">
    <source>
        <dbReference type="ARBA" id="ARBA00023163"/>
    </source>
</evidence>
<dbReference type="Gene3D" id="1.10.1220.10">
    <property type="entry name" value="Met repressor-like"/>
    <property type="match status" value="1"/>
</dbReference>
<keyword evidence="3" id="KW-0804">Transcription</keyword>
<dbReference type="InterPro" id="IPR013321">
    <property type="entry name" value="Arc_rbn_hlx_hlx"/>
</dbReference>
<dbReference type="SUPFAM" id="SSF55021">
    <property type="entry name" value="ACT-like"/>
    <property type="match status" value="1"/>
</dbReference>
<proteinExistence type="predicted"/>
<name>A0A1I2NVP2_9EURY</name>
<dbReference type="InterPro" id="IPR014864">
    <property type="entry name" value="TF_NikR_Ni-bd_C"/>
</dbReference>
<dbReference type="PANTHER" id="PTHR34719">
    <property type="entry name" value="NICKEL-RESPONSIVE REGULATOR"/>
    <property type="match status" value="1"/>
</dbReference>
<accession>A0A1I2NVP2</accession>
<dbReference type="GO" id="GO:0003677">
    <property type="term" value="F:DNA binding"/>
    <property type="evidence" value="ECO:0007669"/>
    <property type="project" value="TreeGrafter"/>
</dbReference>
<feature type="domain" description="Transcription factor NikR nickel binding C-terminal" evidence="4">
    <location>
        <begin position="55"/>
        <end position="123"/>
    </location>
</feature>